<dbReference type="Proteomes" id="UP001241377">
    <property type="component" value="Unassembled WGS sequence"/>
</dbReference>
<proteinExistence type="predicted"/>
<evidence type="ECO:0000313" key="1">
    <source>
        <dbReference type="EMBL" id="KAJ9111740.1"/>
    </source>
</evidence>
<name>A0ACC2WK76_9TREE</name>
<gene>
    <name evidence="1" type="ORF">QFC19_001102</name>
</gene>
<keyword evidence="2" id="KW-1185">Reference proteome</keyword>
<sequence>MEQFSTYSPVRVWIAKPVPVPVGIYYVRLVPYDVIRLEQDNFPDQFAYESFLFSRTEQPTLHFRDCVQVSDQTFLDDIPLSEAVIELSSSESFTFTRLSPVLQYVVGHRLLIDPVNYYQNMEGTGSSPVARSFSILSVPEYQLPGVVAGIVTPTLDISAPPSLSASVSNFSGLGSPQYVLGTPCFHPADGSHHVVTPTEVRNYSDPLHVGIEIVLEPDNGDHLEMFGTSKTG</sequence>
<dbReference type="EMBL" id="JASBWR010000007">
    <property type="protein sequence ID" value="KAJ9111740.1"/>
    <property type="molecule type" value="Genomic_DNA"/>
</dbReference>
<organism evidence="1 2">
    <name type="scientific">Naganishia cerealis</name>
    <dbReference type="NCBI Taxonomy" id="610337"/>
    <lineage>
        <taxon>Eukaryota</taxon>
        <taxon>Fungi</taxon>
        <taxon>Dikarya</taxon>
        <taxon>Basidiomycota</taxon>
        <taxon>Agaricomycotina</taxon>
        <taxon>Tremellomycetes</taxon>
        <taxon>Filobasidiales</taxon>
        <taxon>Filobasidiaceae</taxon>
        <taxon>Naganishia</taxon>
    </lineage>
</organism>
<evidence type="ECO:0000313" key="2">
    <source>
        <dbReference type="Proteomes" id="UP001241377"/>
    </source>
</evidence>
<comment type="caution">
    <text evidence="1">The sequence shown here is derived from an EMBL/GenBank/DDBJ whole genome shotgun (WGS) entry which is preliminary data.</text>
</comment>
<reference evidence="1" key="1">
    <citation type="submission" date="2023-04" db="EMBL/GenBank/DDBJ databases">
        <title>Draft Genome sequencing of Naganishia species isolated from polar environments using Oxford Nanopore Technology.</title>
        <authorList>
            <person name="Leo P."/>
            <person name="Venkateswaran K."/>
        </authorList>
    </citation>
    <scope>NUCLEOTIDE SEQUENCE</scope>
    <source>
        <strain evidence="1">MNA-CCFEE 5261</strain>
    </source>
</reference>
<protein>
    <submittedName>
        <fullName evidence="1">Uncharacterized protein</fullName>
    </submittedName>
</protein>
<accession>A0ACC2WK76</accession>